<protein>
    <recommendedName>
        <fullName evidence="1">Reverse transcriptase zinc-binding domain-containing protein</fullName>
    </recommendedName>
</protein>
<dbReference type="InterPro" id="IPR026960">
    <property type="entry name" value="RVT-Znf"/>
</dbReference>
<dbReference type="Pfam" id="PF13966">
    <property type="entry name" value="zf-RVT"/>
    <property type="match status" value="1"/>
</dbReference>
<sequence length="63" mass="7292">MARWNPNTSQFCSCCVVPVRETIEHLFLKGEMAISVWDYFSNATGIIGPRIQVKQTMTKWWNA</sequence>
<evidence type="ECO:0000313" key="3">
    <source>
        <dbReference type="Proteomes" id="UP000826656"/>
    </source>
</evidence>
<reference evidence="2 3" key="1">
    <citation type="journal article" date="2021" name="bioRxiv">
        <title>Chromosome-scale and haplotype-resolved genome assembly of a tetraploid potato cultivar.</title>
        <authorList>
            <person name="Sun H."/>
            <person name="Jiao W.-B."/>
            <person name="Krause K."/>
            <person name="Campoy J.A."/>
            <person name="Goel M."/>
            <person name="Folz-Donahue K."/>
            <person name="Kukat C."/>
            <person name="Huettel B."/>
            <person name="Schneeberger K."/>
        </authorList>
    </citation>
    <scope>NUCLEOTIDE SEQUENCE [LARGE SCALE GENOMIC DNA]</scope>
    <source>
        <strain evidence="2">SolTubOtavaFocal</strain>
        <tissue evidence="2">Leaves</tissue>
    </source>
</reference>
<organism evidence="2 3">
    <name type="scientific">Solanum tuberosum</name>
    <name type="common">Potato</name>
    <dbReference type="NCBI Taxonomy" id="4113"/>
    <lineage>
        <taxon>Eukaryota</taxon>
        <taxon>Viridiplantae</taxon>
        <taxon>Streptophyta</taxon>
        <taxon>Embryophyta</taxon>
        <taxon>Tracheophyta</taxon>
        <taxon>Spermatophyta</taxon>
        <taxon>Magnoliopsida</taxon>
        <taxon>eudicotyledons</taxon>
        <taxon>Gunneridae</taxon>
        <taxon>Pentapetalae</taxon>
        <taxon>asterids</taxon>
        <taxon>lamiids</taxon>
        <taxon>Solanales</taxon>
        <taxon>Solanaceae</taxon>
        <taxon>Solanoideae</taxon>
        <taxon>Solaneae</taxon>
        <taxon>Solanum</taxon>
    </lineage>
</organism>
<dbReference type="Proteomes" id="UP000826656">
    <property type="component" value="Unassembled WGS sequence"/>
</dbReference>
<accession>A0ABQ7U2D6</accession>
<comment type="caution">
    <text evidence="2">The sequence shown here is derived from an EMBL/GenBank/DDBJ whole genome shotgun (WGS) entry which is preliminary data.</text>
</comment>
<evidence type="ECO:0000313" key="2">
    <source>
        <dbReference type="EMBL" id="KAH0740976.1"/>
    </source>
</evidence>
<name>A0ABQ7U2D6_SOLTU</name>
<keyword evidence="3" id="KW-1185">Reference proteome</keyword>
<evidence type="ECO:0000259" key="1">
    <source>
        <dbReference type="Pfam" id="PF13966"/>
    </source>
</evidence>
<gene>
    <name evidence="2" type="ORF">KY290_034019</name>
</gene>
<proteinExistence type="predicted"/>
<dbReference type="EMBL" id="JAIVGD010000026">
    <property type="protein sequence ID" value="KAH0740976.1"/>
    <property type="molecule type" value="Genomic_DNA"/>
</dbReference>
<feature type="domain" description="Reverse transcriptase zinc-binding" evidence="1">
    <location>
        <begin position="1"/>
        <end position="37"/>
    </location>
</feature>